<gene>
    <name evidence="1" type="ORF">SLEP1_g50683</name>
</gene>
<accession>A0AAV5M0U3</accession>
<keyword evidence="2" id="KW-1185">Reference proteome</keyword>
<organism evidence="1 2">
    <name type="scientific">Rubroshorea leprosula</name>
    <dbReference type="NCBI Taxonomy" id="152421"/>
    <lineage>
        <taxon>Eukaryota</taxon>
        <taxon>Viridiplantae</taxon>
        <taxon>Streptophyta</taxon>
        <taxon>Embryophyta</taxon>
        <taxon>Tracheophyta</taxon>
        <taxon>Spermatophyta</taxon>
        <taxon>Magnoliopsida</taxon>
        <taxon>eudicotyledons</taxon>
        <taxon>Gunneridae</taxon>
        <taxon>Pentapetalae</taxon>
        <taxon>rosids</taxon>
        <taxon>malvids</taxon>
        <taxon>Malvales</taxon>
        <taxon>Dipterocarpaceae</taxon>
        <taxon>Rubroshorea</taxon>
    </lineage>
</organism>
<evidence type="ECO:0000313" key="1">
    <source>
        <dbReference type="EMBL" id="GKV43385.1"/>
    </source>
</evidence>
<name>A0AAV5M0U3_9ROSI</name>
<evidence type="ECO:0000313" key="2">
    <source>
        <dbReference type="Proteomes" id="UP001054252"/>
    </source>
</evidence>
<reference evidence="1 2" key="1">
    <citation type="journal article" date="2021" name="Commun. Biol.">
        <title>The genome of Shorea leprosula (Dipterocarpaceae) highlights the ecological relevance of drought in aseasonal tropical rainforests.</title>
        <authorList>
            <person name="Ng K.K.S."/>
            <person name="Kobayashi M.J."/>
            <person name="Fawcett J.A."/>
            <person name="Hatakeyama M."/>
            <person name="Paape T."/>
            <person name="Ng C.H."/>
            <person name="Ang C.C."/>
            <person name="Tnah L.H."/>
            <person name="Lee C.T."/>
            <person name="Nishiyama T."/>
            <person name="Sese J."/>
            <person name="O'Brien M.J."/>
            <person name="Copetti D."/>
            <person name="Mohd Noor M.I."/>
            <person name="Ong R.C."/>
            <person name="Putra M."/>
            <person name="Sireger I.Z."/>
            <person name="Indrioko S."/>
            <person name="Kosugi Y."/>
            <person name="Izuno A."/>
            <person name="Isagi Y."/>
            <person name="Lee S.L."/>
            <person name="Shimizu K.K."/>
        </authorList>
    </citation>
    <scope>NUCLEOTIDE SEQUENCE [LARGE SCALE GENOMIC DNA]</scope>
    <source>
        <strain evidence="1">214</strain>
    </source>
</reference>
<dbReference type="Proteomes" id="UP001054252">
    <property type="component" value="Unassembled WGS sequence"/>
</dbReference>
<sequence>MVSNMFRLHRRSEFGFLVISHTNDAKVTDEASDTPAGTANDFRYNVALLQQSSATES</sequence>
<dbReference type="AlphaFoldDB" id="A0AAV5M0U3"/>
<protein>
    <submittedName>
        <fullName evidence="1">Uncharacterized protein</fullName>
    </submittedName>
</protein>
<proteinExistence type="predicted"/>
<dbReference type="EMBL" id="BPVZ01000168">
    <property type="protein sequence ID" value="GKV43385.1"/>
    <property type="molecule type" value="Genomic_DNA"/>
</dbReference>
<comment type="caution">
    <text evidence="1">The sequence shown here is derived from an EMBL/GenBank/DDBJ whole genome shotgun (WGS) entry which is preliminary data.</text>
</comment>